<accession>A0AAV5QGE3</accession>
<dbReference type="InterPro" id="IPR004621">
    <property type="entry name" value="Fadh2_euk"/>
</dbReference>
<dbReference type="GO" id="GO:0004489">
    <property type="term" value="F:methylenetetrahydrofolate reductase [NAD(P)H] activity"/>
    <property type="evidence" value="ECO:0007669"/>
    <property type="project" value="InterPro"/>
</dbReference>
<dbReference type="PANTHER" id="PTHR45754">
    <property type="entry name" value="METHYLENETETRAHYDROFOLATE REDUCTASE"/>
    <property type="match status" value="1"/>
</dbReference>
<gene>
    <name evidence="10" type="ORF">DASC09_007950</name>
</gene>
<keyword evidence="7" id="KW-0560">Oxidoreductase</keyword>
<evidence type="ECO:0000256" key="3">
    <source>
        <dbReference type="ARBA" id="ARBA00006743"/>
    </source>
</evidence>
<evidence type="ECO:0000256" key="1">
    <source>
        <dbReference type="ARBA" id="ARBA00001974"/>
    </source>
</evidence>
<comment type="caution">
    <text evidence="10">The sequence shown here is derived from an EMBL/GenBank/DDBJ whole genome shotgun (WGS) entry which is preliminary data.</text>
</comment>
<comment type="cofactor">
    <cofactor evidence="1">
        <name>FAD</name>
        <dbReference type="ChEBI" id="CHEBI:57692"/>
    </cofactor>
</comment>
<dbReference type="CDD" id="cd00537">
    <property type="entry name" value="MTHFR"/>
    <property type="match status" value="1"/>
</dbReference>
<evidence type="ECO:0000256" key="4">
    <source>
        <dbReference type="ARBA" id="ARBA00022630"/>
    </source>
</evidence>
<dbReference type="Pfam" id="PF02219">
    <property type="entry name" value="MTHFR"/>
    <property type="match status" value="1"/>
</dbReference>
<dbReference type="GeneID" id="90071449"/>
<evidence type="ECO:0000313" key="11">
    <source>
        <dbReference type="Proteomes" id="UP001360560"/>
    </source>
</evidence>
<evidence type="ECO:0000259" key="9">
    <source>
        <dbReference type="Pfam" id="PF21895"/>
    </source>
</evidence>
<evidence type="ECO:0000256" key="8">
    <source>
        <dbReference type="RuleBase" id="RU004254"/>
    </source>
</evidence>
<dbReference type="FunFam" id="3.20.20.220:FF:000002">
    <property type="entry name" value="Methylenetetrahydrofolate reductase"/>
    <property type="match status" value="1"/>
</dbReference>
<evidence type="ECO:0000256" key="5">
    <source>
        <dbReference type="ARBA" id="ARBA00022827"/>
    </source>
</evidence>
<sequence length="641" mass="71722">MSKIAEKLKQLKNSNEGFVSLEFFPPKTESGLTNLLQRIERLSVLKPLFVSITWGAGGSTAEKSLELAAYCQKELNLTVCLHLTCTNTNKEIIDNALAKAKESGIRNILALRGDPPRAEVLDDSIGSLNKDFQYAADLVRYIRHEHDDYFSIGVAAYPDGHVDGSDNSFQDFEKDIPYLEEKVKAGADFIISQLFFDVDQYLKFESKILSTESLANIPMIPGLIPINNYQLFKRVTKLSHATIPKSVLNRFPVSVQSDDRKVKEIGVEVLDEIISDLYKRSNSPIKGFHFYSLNLESSIAKLVKKSPILQEYTHIAADDTNAIVASEKDKSTSSAASEISNFNLSKKDILAISTGIGTLGKEATWDEFPNGRFGDSRSPAYGEIDGYGPSLKIPFGVKNPLSKELWGVPQNLGDIGNLFIDYLSKKIPALPFSDLEISAETLLIQEELFQVNAKNWFSLSSQPALNGCSSTDSIFGWGAKNGYLYQKSYIELLVSENDWKRVLKPKIDHYNESVDDTDSNCNKTISYYAGNAAKGVAVETNISVDNRSTAVTWGVFPNKEIVQSTIIEEQSFRAWKDEAFGILVEWANLYLIEWKNSTDADSKKYETAYKLIKSIHDEFYLITIFDNNFQDEDGLWSLLSE</sequence>
<protein>
    <submittedName>
        <fullName evidence="10">Methylenetetrahydrofolate reductase (NAD(P)H)</fullName>
    </submittedName>
</protein>
<feature type="domain" description="MTHFR SAM-binding regulatory" evidence="9">
    <location>
        <begin position="363"/>
        <end position="639"/>
    </location>
</feature>
<dbReference type="GO" id="GO:0009086">
    <property type="term" value="P:methionine biosynthetic process"/>
    <property type="evidence" value="ECO:0007669"/>
    <property type="project" value="TreeGrafter"/>
</dbReference>
<dbReference type="GO" id="GO:0005829">
    <property type="term" value="C:cytosol"/>
    <property type="evidence" value="ECO:0007669"/>
    <property type="project" value="TreeGrafter"/>
</dbReference>
<reference evidence="10 11" key="1">
    <citation type="journal article" date="2023" name="Elife">
        <title>Identification of key yeast species and microbe-microbe interactions impacting larval growth of Drosophila in the wild.</title>
        <authorList>
            <person name="Mure A."/>
            <person name="Sugiura Y."/>
            <person name="Maeda R."/>
            <person name="Honda K."/>
            <person name="Sakurai N."/>
            <person name="Takahashi Y."/>
            <person name="Watada M."/>
            <person name="Katoh T."/>
            <person name="Gotoh A."/>
            <person name="Gotoh Y."/>
            <person name="Taniguchi I."/>
            <person name="Nakamura K."/>
            <person name="Hayashi T."/>
            <person name="Katayama T."/>
            <person name="Uemura T."/>
            <person name="Hattori Y."/>
        </authorList>
    </citation>
    <scope>NUCLEOTIDE SEQUENCE [LARGE SCALE GENOMIC DNA]</scope>
    <source>
        <strain evidence="10 11">SC-9</strain>
    </source>
</reference>
<name>A0AAV5QGE3_9ASCO</name>
<organism evidence="10 11">
    <name type="scientific">Saccharomycopsis crataegensis</name>
    <dbReference type="NCBI Taxonomy" id="43959"/>
    <lineage>
        <taxon>Eukaryota</taxon>
        <taxon>Fungi</taxon>
        <taxon>Dikarya</taxon>
        <taxon>Ascomycota</taxon>
        <taxon>Saccharomycotina</taxon>
        <taxon>Saccharomycetes</taxon>
        <taxon>Saccharomycopsidaceae</taxon>
        <taxon>Saccharomycopsis</taxon>
    </lineage>
</organism>
<dbReference type="GO" id="GO:0035999">
    <property type="term" value="P:tetrahydrofolate interconversion"/>
    <property type="evidence" value="ECO:0007669"/>
    <property type="project" value="TreeGrafter"/>
</dbReference>
<evidence type="ECO:0000256" key="7">
    <source>
        <dbReference type="ARBA" id="ARBA00023002"/>
    </source>
</evidence>
<dbReference type="SUPFAM" id="SSF51730">
    <property type="entry name" value="FAD-linked oxidoreductase"/>
    <property type="match status" value="1"/>
</dbReference>
<evidence type="ECO:0000256" key="6">
    <source>
        <dbReference type="ARBA" id="ARBA00022857"/>
    </source>
</evidence>
<dbReference type="AlphaFoldDB" id="A0AAV5QGE3"/>
<dbReference type="EMBL" id="BTFZ01000001">
    <property type="protein sequence ID" value="GMM33470.1"/>
    <property type="molecule type" value="Genomic_DNA"/>
</dbReference>
<comment type="pathway">
    <text evidence="2 8">One-carbon metabolism; tetrahydrofolate interconversion.</text>
</comment>
<dbReference type="RefSeq" id="XP_064850470.1">
    <property type="nucleotide sequence ID" value="XM_064994398.1"/>
</dbReference>
<dbReference type="PANTHER" id="PTHR45754:SF1">
    <property type="entry name" value="METHYLENETETRAHYDROFOLATE REDUCTASE 1"/>
    <property type="match status" value="1"/>
</dbReference>
<evidence type="ECO:0000256" key="2">
    <source>
        <dbReference type="ARBA" id="ARBA00004777"/>
    </source>
</evidence>
<dbReference type="Gene3D" id="3.20.20.220">
    <property type="match status" value="1"/>
</dbReference>
<dbReference type="GO" id="GO:0071949">
    <property type="term" value="F:FAD binding"/>
    <property type="evidence" value="ECO:0007669"/>
    <property type="project" value="TreeGrafter"/>
</dbReference>
<evidence type="ECO:0000313" key="10">
    <source>
        <dbReference type="EMBL" id="GMM33470.1"/>
    </source>
</evidence>
<keyword evidence="6" id="KW-0521">NADP</keyword>
<keyword evidence="4" id="KW-0285">Flavoprotein</keyword>
<dbReference type="InterPro" id="IPR053806">
    <property type="entry name" value="MTHFR_C"/>
</dbReference>
<dbReference type="InterPro" id="IPR029041">
    <property type="entry name" value="FAD-linked_oxidoreductase-like"/>
</dbReference>
<comment type="similarity">
    <text evidence="3">Belongs to the methylenetetrahydrofolate reductase family.</text>
</comment>
<keyword evidence="11" id="KW-1185">Reference proteome</keyword>
<dbReference type="NCBIfam" id="TIGR00677">
    <property type="entry name" value="fadh2_euk"/>
    <property type="match status" value="1"/>
</dbReference>
<keyword evidence="5" id="KW-0274">FAD</keyword>
<proteinExistence type="inferred from homology"/>
<dbReference type="InterPro" id="IPR003171">
    <property type="entry name" value="Mehydrof_redctse-like"/>
</dbReference>
<dbReference type="Pfam" id="PF21895">
    <property type="entry name" value="MTHFR_C"/>
    <property type="match status" value="1"/>
</dbReference>
<dbReference type="Proteomes" id="UP001360560">
    <property type="component" value="Unassembled WGS sequence"/>
</dbReference>